<feature type="compositionally biased region" description="Low complexity" evidence="1">
    <location>
        <begin position="233"/>
        <end position="242"/>
    </location>
</feature>
<dbReference type="InterPro" id="IPR017923">
    <property type="entry name" value="TFIIS_N"/>
</dbReference>
<feature type="compositionally biased region" description="Basic and acidic residues" evidence="1">
    <location>
        <begin position="439"/>
        <end position="452"/>
    </location>
</feature>
<accession>A0A2N1JFY3</accession>
<dbReference type="EMBL" id="KZ454987">
    <property type="protein sequence ID" value="PKI85448.1"/>
    <property type="molecule type" value="Genomic_DNA"/>
</dbReference>
<feature type="region of interest" description="Disordered" evidence="1">
    <location>
        <begin position="488"/>
        <end position="510"/>
    </location>
</feature>
<sequence>MTTVSQERRADTAHTADAAQLHGSQPPSAQFATPTIPVSTDAIQGDAPRPPADNPSSLFTHASHPNITRSASLLISKSLIEQSPMQAAGALITLLSNSSPVDPLVLHPTTPDERLTVVQLMRRFGTPAYFTSFAQDIRGRAILAAWLSDATPPRKAEVEDQSERFKDVLVPVLELLQVLPIQLEHLKDHIGLGKLITGTQKRARSEQARSLADAIKDKWSALVSVRPSPPAPQRAATPPTSTKRVAASAPTTDTAKRPKSTSAQAARPPNTLLSSSTNARASAATERRSSPQIHDVPAKAPVARTTAALEPKRNTRTAAKTNNNASKDLASFMSLIDQPQAPMSHAKPEASAHAQVQRKRKKAVHWKDHDGMALVSIKLIEPAVYDDEMYHGAKGVGALDMEEGGAFRQAHAEMDEQIDWYTPVEPYLPDPPSGPLPERGSESDTKEAQEEREHAVEEAVYPTAAAIPPTPEEPEEIVLSFASMAPPPASMTTGTEIAPFPARSTSPLPATETMVPPVPPPEFMAMMAQMAAMQGGPDMPPWIAAGGPPMPPFDPSMMQSFMQAMPGPDMPMPMPMGGAMPGFPFPMPPPEMMAQMGMPFPEHAEENGRGAR</sequence>
<dbReference type="Gene3D" id="1.20.930.10">
    <property type="entry name" value="Conserved domain common to transcription factors TFIIS, elongin A, CRSP70"/>
    <property type="match status" value="1"/>
</dbReference>
<feature type="region of interest" description="Disordered" evidence="1">
    <location>
        <begin position="223"/>
        <end position="326"/>
    </location>
</feature>
<feature type="domain" description="TFIIS N-terminal" evidence="2">
    <location>
        <begin position="172"/>
        <end position="223"/>
    </location>
</feature>
<feature type="compositionally biased region" description="Basic and acidic residues" evidence="1">
    <location>
        <begin position="1"/>
        <end position="14"/>
    </location>
</feature>
<organism evidence="3 4">
    <name type="scientific">Malassezia vespertilionis</name>
    <dbReference type="NCBI Taxonomy" id="2020962"/>
    <lineage>
        <taxon>Eukaryota</taxon>
        <taxon>Fungi</taxon>
        <taxon>Dikarya</taxon>
        <taxon>Basidiomycota</taxon>
        <taxon>Ustilaginomycotina</taxon>
        <taxon>Malasseziomycetes</taxon>
        <taxon>Malasseziales</taxon>
        <taxon>Malasseziaceae</taxon>
        <taxon>Malassezia</taxon>
    </lineage>
</organism>
<protein>
    <recommendedName>
        <fullName evidence="2">TFIIS N-terminal domain-containing protein</fullName>
    </recommendedName>
</protein>
<evidence type="ECO:0000313" key="3">
    <source>
        <dbReference type="EMBL" id="PKI85448.1"/>
    </source>
</evidence>
<dbReference type="OrthoDB" id="6159439at2759"/>
<proteinExistence type="predicted"/>
<feature type="region of interest" description="Disordered" evidence="1">
    <location>
        <begin position="425"/>
        <end position="452"/>
    </location>
</feature>
<dbReference type="STRING" id="2020962.A0A2N1JFY3"/>
<evidence type="ECO:0000313" key="4">
    <source>
        <dbReference type="Proteomes" id="UP000232875"/>
    </source>
</evidence>
<feature type="compositionally biased region" description="Polar residues" evidence="1">
    <location>
        <begin position="54"/>
        <end position="63"/>
    </location>
</feature>
<reference evidence="3 4" key="1">
    <citation type="submission" date="2017-10" db="EMBL/GenBank/DDBJ databases">
        <title>A novel species of cold-tolerant Malassezia isolated from bats.</title>
        <authorList>
            <person name="Lorch J.M."/>
            <person name="Palmer J.M."/>
            <person name="Vanderwolf K.J."/>
            <person name="Schmidt K.Z."/>
            <person name="Verant M.L."/>
            <person name="Weller T.J."/>
            <person name="Blehert D.S."/>
        </authorList>
    </citation>
    <scope>NUCLEOTIDE SEQUENCE [LARGE SCALE GENOMIC DNA]</scope>
    <source>
        <strain evidence="3 4">NWHC:44797-103</strain>
    </source>
</reference>
<feature type="region of interest" description="Disordered" evidence="1">
    <location>
        <begin position="341"/>
        <end position="364"/>
    </location>
</feature>
<dbReference type="InterPro" id="IPR035441">
    <property type="entry name" value="TFIIS/LEDGF_dom_sf"/>
</dbReference>
<dbReference type="Proteomes" id="UP000232875">
    <property type="component" value="Unassembled WGS sequence"/>
</dbReference>
<dbReference type="AlphaFoldDB" id="A0A2N1JFY3"/>
<evidence type="ECO:0000259" key="2">
    <source>
        <dbReference type="Pfam" id="PF08711"/>
    </source>
</evidence>
<evidence type="ECO:0000256" key="1">
    <source>
        <dbReference type="SAM" id="MobiDB-lite"/>
    </source>
</evidence>
<keyword evidence="4" id="KW-1185">Reference proteome</keyword>
<feature type="compositionally biased region" description="Pro residues" evidence="1">
    <location>
        <begin position="426"/>
        <end position="435"/>
    </location>
</feature>
<feature type="region of interest" description="Disordered" evidence="1">
    <location>
        <begin position="1"/>
        <end position="63"/>
    </location>
</feature>
<feature type="compositionally biased region" description="Low complexity" evidence="1">
    <location>
        <begin position="316"/>
        <end position="325"/>
    </location>
</feature>
<feature type="compositionally biased region" description="Low complexity" evidence="1">
    <location>
        <begin position="271"/>
        <end position="284"/>
    </location>
</feature>
<feature type="compositionally biased region" description="Polar residues" evidence="1">
    <location>
        <begin position="22"/>
        <end position="42"/>
    </location>
</feature>
<dbReference type="Pfam" id="PF08711">
    <property type="entry name" value="Med26"/>
    <property type="match status" value="1"/>
</dbReference>
<gene>
    <name evidence="3" type="ORF">MVES_000596</name>
</gene>
<name>A0A2N1JFY3_9BASI</name>